<name>A0A4Y2KPX5_ARAVE</name>
<comment type="caution">
    <text evidence="1">The sequence shown here is derived from an EMBL/GenBank/DDBJ whole genome shotgun (WGS) entry which is preliminary data.</text>
</comment>
<keyword evidence="2" id="KW-1185">Reference proteome</keyword>
<evidence type="ECO:0000313" key="2">
    <source>
        <dbReference type="Proteomes" id="UP000499080"/>
    </source>
</evidence>
<dbReference type="Proteomes" id="UP000499080">
    <property type="component" value="Unassembled WGS sequence"/>
</dbReference>
<evidence type="ECO:0000313" key="1">
    <source>
        <dbReference type="EMBL" id="GBN04395.1"/>
    </source>
</evidence>
<organism evidence="1 2">
    <name type="scientific">Araneus ventricosus</name>
    <name type="common">Orbweaver spider</name>
    <name type="synonym">Epeira ventricosa</name>
    <dbReference type="NCBI Taxonomy" id="182803"/>
    <lineage>
        <taxon>Eukaryota</taxon>
        <taxon>Metazoa</taxon>
        <taxon>Ecdysozoa</taxon>
        <taxon>Arthropoda</taxon>
        <taxon>Chelicerata</taxon>
        <taxon>Arachnida</taxon>
        <taxon>Araneae</taxon>
        <taxon>Araneomorphae</taxon>
        <taxon>Entelegynae</taxon>
        <taxon>Araneoidea</taxon>
        <taxon>Araneidae</taxon>
        <taxon>Araneus</taxon>
    </lineage>
</organism>
<dbReference type="AlphaFoldDB" id="A0A4Y2KPX5"/>
<dbReference type="EMBL" id="BGPR01004880">
    <property type="protein sequence ID" value="GBN04395.1"/>
    <property type="molecule type" value="Genomic_DNA"/>
</dbReference>
<reference evidence="1 2" key="1">
    <citation type="journal article" date="2019" name="Sci. Rep.">
        <title>Orb-weaving spider Araneus ventricosus genome elucidates the spidroin gene catalogue.</title>
        <authorList>
            <person name="Kono N."/>
            <person name="Nakamura H."/>
            <person name="Ohtoshi R."/>
            <person name="Moran D.A.P."/>
            <person name="Shinohara A."/>
            <person name="Yoshida Y."/>
            <person name="Fujiwara M."/>
            <person name="Mori M."/>
            <person name="Tomita M."/>
            <person name="Arakawa K."/>
        </authorList>
    </citation>
    <scope>NUCLEOTIDE SEQUENCE [LARGE SCALE GENOMIC DNA]</scope>
</reference>
<proteinExistence type="predicted"/>
<protein>
    <submittedName>
        <fullName evidence="1">Uncharacterized protein</fullName>
    </submittedName>
</protein>
<sequence>MLFSLVILTSRFERKRGLFGNRLLTFEERSVAKDDTWVCTLLSRLPHPTSERTVDPPTYDLACNRPTYMAGQWNLVLKLELSCPSSGDLTTKSRRLSACCIVEVSKKVGSEHCRWFSS</sequence>
<gene>
    <name evidence="1" type="ORF">AVEN_20478_1</name>
</gene>
<accession>A0A4Y2KPX5</accession>